<dbReference type="PROSITE" id="PS50132">
    <property type="entry name" value="RGS"/>
    <property type="match status" value="1"/>
</dbReference>
<keyword evidence="4" id="KW-1185">Reference proteome</keyword>
<evidence type="ECO:0000313" key="4">
    <source>
        <dbReference type="Proteomes" id="UP000298138"/>
    </source>
</evidence>
<reference evidence="3 4" key="1">
    <citation type="submission" date="2019-04" db="EMBL/GenBank/DDBJ databases">
        <title>Comparative genomics and transcriptomics to analyze fruiting body development in filamentous ascomycetes.</title>
        <authorList>
            <consortium name="DOE Joint Genome Institute"/>
            <person name="Lutkenhaus R."/>
            <person name="Traeger S."/>
            <person name="Breuer J."/>
            <person name="Kuo A."/>
            <person name="Lipzen A."/>
            <person name="Pangilinan J."/>
            <person name="Dilworth D."/>
            <person name="Sandor L."/>
            <person name="Poggeler S."/>
            <person name="Barry K."/>
            <person name="Grigoriev I.V."/>
            <person name="Nowrousian M."/>
        </authorList>
    </citation>
    <scope>NUCLEOTIDE SEQUENCE [LARGE SCALE GENOMIC DNA]</scope>
    <source>
        <strain evidence="3 4">CBS 389.68</strain>
    </source>
</reference>
<dbReference type="Gene3D" id="1.10.167.10">
    <property type="entry name" value="Regulator of G-protein Signalling 4, domain 2"/>
    <property type="match status" value="1"/>
</dbReference>
<feature type="compositionally biased region" description="Polar residues" evidence="1">
    <location>
        <begin position="280"/>
        <end position="302"/>
    </location>
</feature>
<name>A0A4S2MUS5_9PEZI</name>
<organism evidence="3 4">
    <name type="scientific">Ascodesmis nigricans</name>
    <dbReference type="NCBI Taxonomy" id="341454"/>
    <lineage>
        <taxon>Eukaryota</taxon>
        <taxon>Fungi</taxon>
        <taxon>Dikarya</taxon>
        <taxon>Ascomycota</taxon>
        <taxon>Pezizomycotina</taxon>
        <taxon>Pezizomycetes</taxon>
        <taxon>Pezizales</taxon>
        <taxon>Ascodesmidaceae</taxon>
        <taxon>Ascodesmis</taxon>
    </lineage>
</organism>
<feature type="region of interest" description="Disordered" evidence="1">
    <location>
        <begin position="233"/>
        <end position="338"/>
    </location>
</feature>
<dbReference type="EMBL" id="ML220125">
    <property type="protein sequence ID" value="TGZ80328.1"/>
    <property type="molecule type" value="Genomic_DNA"/>
</dbReference>
<evidence type="ECO:0000313" key="3">
    <source>
        <dbReference type="EMBL" id="TGZ80328.1"/>
    </source>
</evidence>
<accession>A0A4S2MUS5</accession>
<dbReference type="SUPFAM" id="SSF48097">
    <property type="entry name" value="Regulator of G-protein signaling, RGS"/>
    <property type="match status" value="1"/>
</dbReference>
<dbReference type="PANTHER" id="PTHR10845:SF267">
    <property type="entry name" value="REGULATOR OF G PROTEIN SIGNALING DOMAIN PROTEIN (AFU_ORTHOLOGUE AFUA_6G06860)"/>
    <property type="match status" value="1"/>
</dbReference>
<protein>
    <submittedName>
        <fullName evidence="3">Regulator of G protein signaling superfamily</fullName>
    </submittedName>
</protein>
<feature type="domain" description="RGS" evidence="2">
    <location>
        <begin position="116"/>
        <end position="228"/>
    </location>
</feature>
<feature type="region of interest" description="Disordered" evidence="1">
    <location>
        <begin position="1"/>
        <end position="81"/>
    </location>
</feature>
<feature type="compositionally biased region" description="Low complexity" evidence="1">
    <location>
        <begin position="248"/>
        <end position="279"/>
    </location>
</feature>
<feature type="compositionally biased region" description="Basic and acidic residues" evidence="1">
    <location>
        <begin position="51"/>
        <end position="62"/>
    </location>
</feature>
<dbReference type="CDD" id="cd07440">
    <property type="entry name" value="RGS"/>
    <property type="match status" value="1"/>
</dbReference>
<dbReference type="Pfam" id="PF00615">
    <property type="entry name" value="RGS"/>
    <property type="match status" value="1"/>
</dbReference>
<dbReference type="PANTHER" id="PTHR10845">
    <property type="entry name" value="REGULATOR OF G PROTEIN SIGNALING"/>
    <property type="match status" value="1"/>
</dbReference>
<dbReference type="SMART" id="SM00315">
    <property type="entry name" value="RGS"/>
    <property type="match status" value="1"/>
</dbReference>
<dbReference type="InterPro" id="IPR036305">
    <property type="entry name" value="RGS_sf"/>
</dbReference>
<dbReference type="AlphaFoldDB" id="A0A4S2MUS5"/>
<evidence type="ECO:0000259" key="2">
    <source>
        <dbReference type="PROSITE" id="PS50132"/>
    </source>
</evidence>
<dbReference type="InterPro" id="IPR016137">
    <property type="entry name" value="RGS"/>
</dbReference>
<dbReference type="OrthoDB" id="10266999at2759"/>
<sequence>MTGFGRRHDAQHSHHRHHNPSSSPSSSSSRIHRSSQRKTPSLDISVSSRETSPDRSAKDPAKQHRKAHDGSSSSDDISIDDGVGRMHVAGPCCFKQPTLSEVLSNTAPPPYTLSAFMAYLSQNHCLETLEFTMDASRYRKHYNAVVGSSAAPVSEDSKDCAFVRKLWKKLLDAYIVPNGPREVNLPCSIRDKLLSIPNCRTPPPPESLDPAVNIIHELMQESVLVPFLAESQSSNQFPSNSDHHHGSWDPSSSSSYSTPPCQNSSLSSSSGYFSQPYSSTNQSPSNNALVTPSSSSSCAITPTQPPALYGSISAPPSILHRPQQQPQQQKQQQQPIHHRLPHLRHSHHSEENLHLASSPVLDSRLHRRTHPSSTASPPSPVDPHAKRTVSPFSTTLGWSRPSPALNSGEEEEGWKQGPMTPPTTPPAGEKSPKRESREGVVWRRLTNGVGRAWRRREERGWS</sequence>
<dbReference type="Proteomes" id="UP000298138">
    <property type="component" value="Unassembled WGS sequence"/>
</dbReference>
<feature type="compositionally biased region" description="Basic and acidic residues" evidence="1">
    <location>
        <begin position="430"/>
        <end position="441"/>
    </location>
</feature>
<dbReference type="InParanoid" id="A0A4S2MUS5"/>
<dbReference type="InterPro" id="IPR044926">
    <property type="entry name" value="RGS_subdomain_2"/>
</dbReference>
<proteinExistence type="predicted"/>
<feature type="region of interest" description="Disordered" evidence="1">
    <location>
        <begin position="365"/>
        <end position="442"/>
    </location>
</feature>
<feature type="compositionally biased region" description="Basic and acidic residues" evidence="1">
    <location>
        <begin position="1"/>
        <end position="12"/>
    </location>
</feature>
<feature type="compositionally biased region" description="Low complexity" evidence="1">
    <location>
        <begin position="322"/>
        <end position="335"/>
    </location>
</feature>
<evidence type="ECO:0000256" key="1">
    <source>
        <dbReference type="SAM" id="MobiDB-lite"/>
    </source>
</evidence>
<feature type="compositionally biased region" description="Low complexity" evidence="1">
    <location>
        <begin position="20"/>
        <end position="29"/>
    </location>
</feature>
<feature type="compositionally biased region" description="Polar residues" evidence="1">
    <location>
        <begin position="37"/>
        <end position="50"/>
    </location>
</feature>
<gene>
    <name evidence="3" type="ORF">EX30DRAFT_57072</name>
</gene>